<dbReference type="PANTHER" id="PTHR31286:SF99">
    <property type="entry name" value="DUF4283 DOMAIN-CONTAINING PROTEIN"/>
    <property type="match status" value="1"/>
</dbReference>
<dbReference type="InterPro" id="IPR025558">
    <property type="entry name" value="DUF4283"/>
</dbReference>
<feature type="region of interest" description="Disordered" evidence="1">
    <location>
        <begin position="436"/>
        <end position="459"/>
    </location>
</feature>
<name>A0AAD6RIL3_9ROSI</name>
<feature type="compositionally biased region" description="Polar residues" evidence="1">
    <location>
        <begin position="346"/>
        <end position="362"/>
    </location>
</feature>
<dbReference type="InterPro" id="IPR040256">
    <property type="entry name" value="At4g02000-like"/>
</dbReference>
<reference evidence="3 4" key="1">
    <citation type="journal article" date="2023" name="Mol. Ecol. Resour.">
        <title>Chromosome-level genome assembly of a triploid poplar Populus alba 'Berolinensis'.</title>
        <authorList>
            <person name="Chen S."/>
            <person name="Yu Y."/>
            <person name="Wang X."/>
            <person name="Wang S."/>
            <person name="Zhang T."/>
            <person name="Zhou Y."/>
            <person name="He R."/>
            <person name="Meng N."/>
            <person name="Wang Y."/>
            <person name="Liu W."/>
            <person name="Liu Z."/>
            <person name="Liu J."/>
            <person name="Guo Q."/>
            <person name="Huang H."/>
            <person name="Sederoff R.R."/>
            <person name="Wang G."/>
            <person name="Qu G."/>
            <person name="Chen S."/>
        </authorList>
    </citation>
    <scope>NUCLEOTIDE SEQUENCE [LARGE SCALE GENOMIC DNA]</scope>
    <source>
        <strain evidence="3">SC-2020</strain>
    </source>
</reference>
<feature type="compositionally biased region" description="Polar residues" evidence="1">
    <location>
        <begin position="21"/>
        <end position="33"/>
    </location>
</feature>
<protein>
    <recommendedName>
        <fullName evidence="2">DUF4283 domain-containing protein</fullName>
    </recommendedName>
</protein>
<dbReference type="PANTHER" id="PTHR31286">
    <property type="entry name" value="GLYCINE-RICH CELL WALL STRUCTURAL PROTEIN 1.8-LIKE"/>
    <property type="match status" value="1"/>
</dbReference>
<evidence type="ECO:0000313" key="4">
    <source>
        <dbReference type="Proteomes" id="UP001164929"/>
    </source>
</evidence>
<feature type="domain" description="DUF4283" evidence="2">
    <location>
        <begin position="106"/>
        <end position="189"/>
    </location>
</feature>
<sequence>MAATSLFPTSKAIPPSYHKAPSTNKPAQNPQDTYIQNQTHNPCIPPLPKHQPPSAHTIKPLHPSSGSWAERVKVTDTTTRFSLDPIPRQACGTRLIIHEELLLDSSEKWNRCMVGFCPGFNMNYHTVNRIASRVWKNHGLENVMTTTGGFMIFRFSTVAAIHGVLEKRPWMFGGKVVILQQWHPHFVFDKNKISKLPVWVRLHGLPFPLWSKSGLSLTASMAGRPLSCDEQTFNNTRLDYARVCIEIDAALPLIHQFEIDIPLSVDPILIRVKYEWKPPRCGKRCLFGHVCPPEPLVAPTDKGKEMHEITKVTPITPASASSPNESSDRALQVVPPLTSHGHEVNSNDMMQKQTLPASSSNGDSDKPQEVASLLHIIPYANPILATKWHDECSSDQESVHDPLLLEESQHLLTGFPKCMENRMASLTSSSKVLVETSTDTSFPQGTTSSLHVRKKRGRR</sequence>
<evidence type="ECO:0000259" key="2">
    <source>
        <dbReference type="Pfam" id="PF14111"/>
    </source>
</evidence>
<dbReference type="EMBL" id="JAQIZT010000001">
    <property type="protein sequence ID" value="KAJ7009376.1"/>
    <property type="molecule type" value="Genomic_DNA"/>
</dbReference>
<accession>A0AAD6RIL3</accession>
<feature type="compositionally biased region" description="Polar residues" evidence="1">
    <location>
        <begin position="436"/>
        <end position="450"/>
    </location>
</feature>
<evidence type="ECO:0000256" key="1">
    <source>
        <dbReference type="SAM" id="MobiDB-lite"/>
    </source>
</evidence>
<dbReference type="AlphaFoldDB" id="A0AAD6RIL3"/>
<evidence type="ECO:0000313" key="3">
    <source>
        <dbReference type="EMBL" id="KAJ7009376.1"/>
    </source>
</evidence>
<feature type="region of interest" description="Disordered" evidence="1">
    <location>
        <begin position="338"/>
        <end position="367"/>
    </location>
</feature>
<feature type="region of interest" description="Disordered" evidence="1">
    <location>
        <begin position="1"/>
        <end position="33"/>
    </location>
</feature>
<organism evidence="3 4">
    <name type="scientific">Populus alba x Populus x berolinensis</name>
    <dbReference type="NCBI Taxonomy" id="444605"/>
    <lineage>
        <taxon>Eukaryota</taxon>
        <taxon>Viridiplantae</taxon>
        <taxon>Streptophyta</taxon>
        <taxon>Embryophyta</taxon>
        <taxon>Tracheophyta</taxon>
        <taxon>Spermatophyta</taxon>
        <taxon>Magnoliopsida</taxon>
        <taxon>eudicotyledons</taxon>
        <taxon>Gunneridae</taxon>
        <taxon>Pentapetalae</taxon>
        <taxon>rosids</taxon>
        <taxon>fabids</taxon>
        <taxon>Malpighiales</taxon>
        <taxon>Salicaceae</taxon>
        <taxon>Saliceae</taxon>
        <taxon>Populus</taxon>
    </lineage>
</organism>
<gene>
    <name evidence="3" type="ORF">NC653_000140</name>
</gene>
<comment type="caution">
    <text evidence="3">The sequence shown here is derived from an EMBL/GenBank/DDBJ whole genome shotgun (WGS) entry which is preliminary data.</text>
</comment>
<keyword evidence="4" id="KW-1185">Reference proteome</keyword>
<dbReference type="Proteomes" id="UP001164929">
    <property type="component" value="Chromosome 1"/>
</dbReference>
<dbReference type="Pfam" id="PF14111">
    <property type="entry name" value="DUF4283"/>
    <property type="match status" value="1"/>
</dbReference>
<proteinExistence type="predicted"/>